<name>A0A0D7CHS5_9ACTN</name>
<comment type="caution">
    <text evidence="1">The sequence shown here is derived from an EMBL/GenBank/DDBJ whole genome shotgun (WGS) entry which is preliminary data.</text>
</comment>
<organism evidence="1 2">
    <name type="scientific">Streptomyces natalensis ATCC 27448</name>
    <dbReference type="NCBI Taxonomy" id="1240678"/>
    <lineage>
        <taxon>Bacteria</taxon>
        <taxon>Bacillati</taxon>
        <taxon>Actinomycetota</taxon>
        <taxon>Actinomycetes</taxon>
        <taxon>Kitasatosporales</taxon>
        <taxon>Streptomycetaceae</taxon>
        <taxon>Streptomyces</taxon>
    </lineage>
</organism>
<evidence type="ECO:0000313" key="1">
    <source>
        <dbReference type="EMBL" id="KIZ15799.1"/>
    </source>
</evidence>
<dbReference type="AlphaFoldDB" id="A0A0D7CHS5"/>
<keyword evidence="2" id="KW-1185">Reference proteome</keyword>
<accession>A0A0D7CHS5</accession>
<gene>
    <name evidence="1" type="ORF">SNA_21035</name>
</gene>
<evidence type="ECO:0000313" key="2">
    <source>
        <dbReference type="Proteomes" id="UP000032458"/>
    </source>
</evidence>
<reference evidence="1 2" key="1">
    <citation type="submission" date="2014-09" db="EMBL/GenBank/DDBJ databases">
        <title>Draft genome sequence of Streptomyces natalensis ATCC 27448, producer of the antifungal pimaricin.</title>
        <authorList>
            <person name="Mendes M.V."/>
            <person name="Beites T."/>
            <person name="Pires S."/>
            <person name="Santos C.L."/>
            <person name="Moradas-Ferreira P."/>
        </authorList>
    </citation>
    <scope>NUCLEOTIDE SEQUENCE [LARGE SCALE GENOMIC DNA]</scope>
    <source>
        <strain evidence="1 2">ATCC 27448</strain>
    </source>
</reference>
<proteinExistence type="predicted"/>
<dbReference type="Proteomes" id="UP000032458">
    <property type="component" value="Unassembled WGS sequence"/>
</dbReference>
<protein>
    <submittedName>
        <fullName evidence="1">Uncharacterized protein</fullName>
    </submittedName>
</protein>
<dbReference type="EMBL" id="JRKI01000029">
    <property type="protein sequence ID" value="KIZ15799.1"/>
    <property type="molecule type" value="Genomic_DNA"/>
</dbReference>
<dbReference type="PATRIC" id="fig|1240678.4.peg.4459"/>
<sequence length="64" mass="7633">MRAELAARRAQAERFHTREVREEPWLPSVNRARMAQILDHVHDYKGRTLDAHVRWLEEVLAELT</sequence>